<protein>
    <submittedName>
        <fullName evidence="6">Diguanylate cyclase (GGDEF)-like protein/PAS domain S-box-containing protein</fullName>
    </submittedName>
</protein>
<dbReference type="EMBL" id="JACIGK010000003">
    <property type="protein sequence ID" value="MBB4264952.1"/>
    <property type="molecule type" value="Genomic_DNA"/>
</dbReference>
<organism evidence="6 7">
    <name type="scientific">Roseospira visakhapatnamensis</name>
    <dbReference type="NCBI Taxonomy" id="390880"/>
    <lineage>
        <taxon>Bacteria</taxon>
        <taxon>Pseudomonadati</taxon>
        <taxon>Pseudomonadota</taxon>
        <taxon>Alphaproteobacteria</taxon>
        <taxon>Rhodospirillales</taxon>
        <taxon>Rhodospirillaceae</taxon>
        <taxon>Roseospira</taxon>
    </lineage>
</organism>
<proteinExistence type="predicted"/>
<dbReference type="SUPFAM" id="SSF52172">
    <property type="entry name" value="CheY-like"/>
    <property type="match status" value="1"/>
</dbReference>
<dbReference type="SUPFAM" id="SSF55073">
    <property type="entry name" value="Nucleotide cyclase"/>
    <property type="match status" value="1"/>
</dbReference>
<feature type="modified residue" description="4-aspartylphosphate" evidence="1">
    <location>
        <position position="60"/>
    </location>
</feature>
<dbReference type="InterPro" id="IPR000700">
    <property type="entry name" value="PAS-assoc_C"/>
</dbReference>
<accession>A0A7W6RAL3</accession>
<feature type="domain" description="PAC" evidence="4">
    <location>
        <begin position="207"/>
        <end position="259"/>
    </location>
</feature>
<dbReference type="PROSITE" id="PS50110">
    <property type="entry name" value="RESPONSE_REGULATORY"/>
    <property type="match status" value="1"/>
</dbReference>
<feature type="domain" description="GGDEF" evidence="5">
    <location>
        <begin position="291"/>
        <end position="424"/>
    </location>
</feature>
<dbReference type="InterPro" id="IPR013767">
    <property type="entry name" value="PAS_fold"/>
</dbReference>
<dbReference type="Gene3D" id="3.30.70.270">
    <property type="match status" value="1"/>
</dbReference>
<evidence type="ECO:0000259" key="5">
    <source>
        <dbReference type="PROSITE" id="PS50887"/>
    </source>
</evidence>
<comment type="caution">
    <text evidence="6">The sequence shown here is derived from an EMBL/GenBank/DDBJ whole genome shotgun (WGS) entry which is preliminary data.</text>
</comment>
<dbReference type="InterPro" id="IPR052163">
    <property type="entry name" value="DGC-Regulatory_Protein"/>
</dbReference>
<evidence type="ECO:0000313" key="6">
    <source>
        <dbReference type="EMBL" id="MBB4264952.1"/>
    </source>
</evidence>
<dbReference type="PROSITE" id="PS50113">
    <property type="entry name" value="PAC"/>
    <property type="match status" value="1"/>
</dbReference>
<dbReference type="InterPro" id="IPR035965">
    <property type="entry name" value="PAS-like_dom_sf"/>
</dbReference>
<evidence type="ECO:0000313" key="7">
    <source>
        <dbReference type="Proteomes" id="UP000554286"/>
    </source>
</evidence>
<dbReference type="SMART" id="SM00267">
    <property type="entry name" value="GGDEF"/>
    <property type="match status" value="1"/>
</dbReference>
<dbReference type="SUPFAM" id="SSF55785">
    <property type="entry name" value="PYP-like sensor domain (PAS domain)"/>
    <property type="match status" value="1"/>
</dbReference>
<dbReference type="PROSITE" id="PS50112">
    <property type="entry name" value="PAS"/>
    <property type="match status" value="1"/>
</dbReference>
<dbReference type="NCBIfam" id="TIGR00254">
    <property type="entry name" value="GGDEF"/>
    <property type="match status" value="1"/>
</dbReference>
<dbReference type="GO" id="GO:0006355">
    <property type="term" value="P:regulation of DNA-templated transcription"/>
    <property type="evidence" value="ECO:0007669"/>
    <property type="project" value="InterPro"/>
</dbReference>
<dbReference type="RefSeq" id="WP_184042585.1">
    <property type="nucleotide sequence ID" value="NZ_JACIGK010000003.1"/>
</dbReference>
<dbReference type="Gene3D" id="3.30.450.20">
    <property type="entry name" value="PAS domain"/>
    <property type="match status" value="1"/>
</dbReference>
<feature type="domain" description="Response regulatory" evidence="2">
    <location>
        <begin position="8"/>
        <end position="125"/>
    </location>
</feature>
<dbReference type="CDD" id="cd01949">
    <property type="entry name" value="GGDEF"/>
    <property type="match status" value="1"/>
</dbReference>
<dbReference type="CDD" id="cd00130">
    <property type="entry name" value="PAS"/>
    <property type="match status" value="1"/>
</dbReference>
<dbReference type="GO" id="GO:0000160">
    <property type="term" value="P:phosphorelay signal transduction system"/>
    <property type="evidence" value="ECO:0007669"/>
    <property type="project" value="InterPro"/>
</dbReference>
<gene>
    <name evidence="6" type="ORF">GGD89_000563</name>
</gene>
<dbReference type="InterPro" id="IPR000160">
    <property type="entry name" value="GGDEF_dom"/>
</dbReference>
<feature type="domain" description="PAS" evidence="3">
    <location>
        <begin position="141"/>
        <end position="178"/>
    </location>
</feature>
<dbReference type="Pfam" id="PF00989">
    <property type="entry name" value="PAS"/>
    <property type="match status" value="1"/>
</dbReference>
<dbReference type="Pfam" id="PF00072">
    <property type="entry name" value="Response_reg"/>
    <property type="match status" value="1"/>
</dbReference>
<dbReference type="InterPro" id="IPR029787">
    <property type="entry name" value="Nucleotide_cyclase"/>
</dbReference>
<sequence>MDLGEGLTCLLIEDNLGDARLIQYLLDDADGARLSFTHVTSLAPALDLLRQESFDVILLDLTLPDSNGLETLEIVHRTRADIAIVVLTGIDATDIAIGAVQRGAQDYLVKGRGDGQLIKRSLLYAVERQRANQRLLLAEAAFRAIDTGIMVTDAAGKVVRVNPAFCRVTGFENQEVVGTQSSLLRTGIHEAAFYEALWQQLRETGAWEGEIWTRRKHGEVTPEWLRINVVHDDSGGTAGYVAIFSDITFRRHAEQDLLRQATTDPLTGLGNRQLFQRLLASTIEQATRYQREAALLFLDLDGFKDINDSAGHAVGDTVLREVAARLRGAVRISDEVSRLGGDEFVVILPEVRNRDAAEAVATKLLQEITHPFDDVPTDRPLTASIGIAMIPDNGDTNEALIEAADAAMYAAKRSGKNTVRFYSKTLAARHGQDG</sequence>
<dbReference type="InterPro" id="IPR000014">
    <property type="entry name" value="PAS"/>
</dbReference>
<evidence type="ECO:0000259" key="2">
    <source>
        <dbReference type="PROSITE" id="PS50110"/>
    </source>
</evidence>
<dbReference type="NCBIfam" id="TIGR00229">
    <property type="entry name" value="sensory_box"/>
    <property type="match status" value="1"/>
</dbReference>
<reference evidence="6 7" key="1">
    <citation type="submission" date="2020-08" db="EMBL/GenBank/DDBJ databases">
        <title>Genome sequencing of Purple Non-Sulfur Bacteria from various extreme environments.</title>
        <authorList>
            <person name="Mayer M."/>
        </authorList>
    </citation>
    <scope>NUCLEOTIDE SEQUENCE [LARGE SCALE GENOMIC DNA]</scope>
    <source>
        <strain evidence="6 7">JA131</strain>
    </source>
</reference>
<keyword evidence="1" id="KW-0597">Phosphoprotein</keyword>
<dbReference type="PROSITE" id="PS50887">
    <property type="entry name" value="GGDEF"/>
    <property type="match status" value="1"/>
</dbReference>
<dbReference type="FunFam" id="3.30.70.270:FF:000001">
    <property type="entry name" value="Diguanylate cyclase domain protein"/>
    <property type="match status" value="1"/>
</dbReference>
<evidence type="ECO:0000259" key="3">
    <source>
        <dbReference type="PROSITE" id="PS50112"/>
    </source>
</evidence>
<dbReference type="SMART" id="SM00091">
    <property type="entry name" value="PAS"/>
    <property type="match status" value="1"/>
</dbReference>
<dbReference type="SMART" id="SM00448">
    <property type="entry name" value="REC"/>
    <property type="match status" value="1"/>
</dbReference>
<evidence type="ECO:0000259" key="4">
    <source>
        <dbReference type="PROSITE" id="PS50113"/>
    </source>
</evidence>
<dbReference type="InterPro" id="IPR001789">
    <property type="entry name" value="Sig_transdc_resp-reg_receiver"/>
</dbReference>
<keyword evidence="7" id="KW-1185">Reference proteome</keyword>
<dbReference type="Pfam" id="PF00990">
    <property type="entry name" value="GGDEF"/>
    <property type="match status" value="1"/>
</dbReference>
<dbReference type="GO" id="GO:0003824">
    <property type="term" value="F:catalytic activity"/>
    <property type="evidence" value="ECO:0007669"/>
    <property type="project" value="UniProtKB-ARBA"/>
</dbReference>
<dbReference type="Gene3D" id="3.40.50.2300">
    <property type="match status" value="1"/>
</dbReference>
<name>A0A7W6RAL3_9PROT</name>
<dbReference type="InterPro" id="IPR043128">
    <property type="entry name" value="Rev_trsase/Diguanyl_cyclase"/>
</dbReference>
<dbReference type="AlphaFoldDB" id="A0A7W6RAL3"/>
<dbReference type="Proteomes" id="UP000554286">
    <property type="component" value="Unassembled WGS sequence"/>
</dbReference>
<dbReference type="PANTHER" id="PTHR46663">
    <property type="entry name" value="DIGUANYLATE CYCLASE DGCT-RELATED"/>
    <property type="match status" value="1"/>
</dbReference>
<dbReference type="PANTHER" id="PTHR46663:SF3">
    <property type="entry name" value="SLL0267 PROTEIN"/>
    <property type="match status" value="1"/>
</dbReference>
<evidence type="ECO:0000256" key="1">
    <source>
        <dbReference type="PROSITE-ProRule" id="PRU00169"/>
    </source>
</evidence>
<dbReference type="InterPro" id="IPR011006">
    <property type="entry name" value="CheY-like_superfamily"/>
</dbReference>